<dbReference type="EMBL" id="BAAAPH010000004">
    <property type="protein sequence ID" value="GAA1560622.1"/>
    <property type="molecule type" value="Genomic_DNA"/>
</dbReference>
<keyword evidence="6" id="KW-1185">Reference proteome</keyword>
<dbReference type="Proteomes" id="UP001501705">
    <property type="component" value="Unassembled WGS sequence"/>
</dbReference>
<dbReference type="RefSeq" id="WP_344232796.1">
    <property type="nucleotide sequence ID" value="NZ_BAAAPH010000004.1"/>
</dbReference>
<keyword evidence="2" id="KW-0813">Transport</keyword>
<comment type="caution">
    <text evidence="5">The sequence shown here is derived from an EMBL/GenBank/DDBJ whole genome shotgun (WGS) entry which is preliminary data.</text>
</comment>
<evidence type="ECO:0000313" key="5">
    <source>
        <dbReference type="EMBL" id="GAA1560622.1"/>
    </source>
</evidence>
<dbReference type="SUPFAM" id="SSF53850">
    <property type="entry name" value="Periplasmic binding protein-like II"/>
    <property type="match status" value="1"/>
</dbReference>
<dbReference type="PANTHER" id="PTHR43649:SF34">
    <property type="entry name" value="ABC TRANSPORTER PERIPLASMIC-BINDING PROTEIN YCJN-RELATED"/>
    <property type="match status" value="1"/>
</dbReference>
<proteinExistence type="inferred from homology"/>
<dbReference type="Pfam" id="PF01547">
    <property type="entry name" value="SBP_bac_1"/>
    <property type="match status" value="1"/>
</dbReference>
<evidence type="ECO:0000313" key="6">
    <source>
        <dbReference type="Proteomes" id="UP001501705"/>
    </source>
</evidence>
<feature type="chain" id="PRO_5045350843" evidence="4">
    <location>
        <begin position="22"/>
        <end position="427"/>
    </location>
</feature>
<dbReference type="InterPro" id="IPR050490">
    <property type="entry name" value="Bact_solute-bd_prot1"/>
</dbReference>
<gene>
    <name evidence="5" type="ORF">GCM10009804_16750</name>
</gene>
<dbReference type="CDD" id="cd14750">
    <property type="entry name" value="PBP2_TMBP"/>
    <property type="match status" value="1"/>
</dbReference>
<feature type="signal peptide" evidence="4">
    <location>
        <begin position="1"/>
        <end position="21"/>
    </location>
</feature>
<organism evidence="5 6">
    <name type="scientific">Kribbella hippodromi</name>
    <dbReference type="NCBI Taxonomy" id="434347"/>
    <lineage>
        <taxon>Bacteria</taxon>
        <taxon>Bacillati</taxon>
        <taxon>Actinomycetota</taxon>
        <taxon>Actinomycetes</taxon>
        <taxon>Propionibacteriales</taxon>
        <taxon>Kribbellaceae</taxon>
        <taxon>Kribbella</taxon>
    </lineage>
</organism>
<dbReference type="InterPro" id="IPR006059">
    <property type="entry name" value="SBP"/>
</dbReference>
<keyword evidence="3 4" id="KW-0732">Signal</keyword>
<sequence>MKYRYPALLVAAALALTGCTADPKPVAQSESNALDGVGPITFVTGKDSSGVQQGLLDKWNTKHPDQKVTLVELPAQADGQRQQLIQNAQTKSSSYGVVSLDVVWTAEFAANGWVEELPQSEFPLGQILPSLVSGVKYFDKLYAAPWGGGTALLYYRSDLLTKAGVQPPKTWAELKTACDKVLKLPEARGVDCYGGQFNKYEGLTVNASEAINSAGGSVVGADGKPTLNTPEAKQGLDFLVDGFKSGRIPKAAITWDEEAGRRAFQEGKLLFLRNWSYVYTLANKTDGSSKVAGKFGVAPIPGLNGPGKGTIGSNNLAISKYAKNKKTALDFIKYMTSQETAKQLMVQSAQSPAYTAMYDDPDLVKQYAFMPMLKEGLMNAAPRPAVIKYGDATAAIQEEVTSALTGQKTSEQALSDLQQRLSGIVGK</sequence>
<evidence type="ECO:0000256" key="1">
    <source>
        <dbReference type="ARBA" id="ARBA00008520"/>
    </source>
</evidence>
<protein>
    <submittedName>
        <fullName evidence="5">ABC transporter substrate-binding protein</fullName>
    </submittedName>
</protein>
<reference evidence="6" key="1">
    <citation type="journal article" date="2019" name="Int. J. Syst. Evol. Microbiol.">
        <title>The Global Catalogue of Microorganisms (GCM) 10K type strain sequencing project: providing services to taxonomists for standard genome sequencing and annotation.</title>
        <authorList>
            <consortium name="The Broad Institute Genomics Platform"/>
            <consortium name="The Broad Institute Genome Sequencing Center for Infectious Disease"/>
            <person name="Wu L."/>
            <person name="Ma J."/>
        </authorList>
    </citation>
    <scope>NUCLEOTIDE SEQUENCE [LARGE SCALE GENOMIC DNA]</scope>
    <source>
        <strain evidence="6">JCM 15572</strain>
    </source>
</reference>
<dbReference type="Gene3D" id="3.40.190.10">
    <property type="entry name" value="Periplasmic binding protein-like II"/>
    <property type="match status" value="2"/>
</dbReference>
<evidence type="ECO:0000256" key="2">
    <source>
        <dbReference type="ARBA" id="ARBA00022448"/>
    </source>
</evidence>
<dbReference type="PROSITE" id="PS51257">
    <property type="entry name" value="PROKAR_LIPOPROTEIN"/>
    <property type="match status" value="1"/>
</dbReference>
<accession>A0ABN2CNI0</accession>
<comment type="similarity">
    <text evidence="1">Belongs to the bacterial solute-binding protein 1 family.</text>
</comment>
<evidence type="ECO:0000256" key="3">
    <source>
        <dbReference type="ARBA" id="ARBA00022729"/>
    </source>
</evidence>
<evidence type="ECO:0000256" key="4">
    <source>
        <dbReference type="SAM" id="SignalP"/>
    </source>
</evidence>
<name>A0ABN2CNI0_9ACTN</name>
<dbReference type="PANTHER" id="PTHR43649">
    <property type="entry name" value="ARABINOSE-BINDING PROTEIN-RELATED"/>
    <property type="match status" value="1"/>
</dbReference>